<feature type="transmembrane region" description="Helical" evidence="2">
    <location>
        <begin position="180"/>
        <end position="204"/>
    </location>
</feature>
<proteinExistence type="predicted"/>
<dbReference type="EMBL" id="JBHUHX010000010">
    <property type="protein sequence ID" value="MFD2111233.1"/>
    <property type="molecule type" value="Genomic_DNA"/>
</dbReference>
<evidence type="ECO:0000256" key="2">
    <source>
        <dbReference type="SAM" id="Phobius"/>
    </source>
</evidence>
<reference evidence="4" key="1">
    <citation type="journal article" date="2019" name="Int. J. Syst. Evol. Microbiol.">
        <title>The Global Catalogue of Microorganisms (GCM) 10K type strain sequencing project: providing services to taxonomists for standard genome sequencing and annotation.</title>
        <authorList>
            <consortium name="The Broad Institute Genomics Platform"/>
            <consortium name="The Broad Institute Genome Sequencing Center for Infectious Disease"/>
            <person name="Wu L."/>
            <person name="Ma J."/>
        </authorList>
    </citation>
    <scope>NUCLEOTIDE SEQUENCE [LARGE SCALE GENOMIC DNA]</scope>
    <source>
        <strain evidence="4">KACC 12597</strain>
    </source>
</reference>
<dbReference type="Proteomes" id="UP001597337">
    <property type="component" value="Unassembled WGS sequence"/>
</dbReference>
<comment type="caution">
    <text evidence="3">The sequence shown here is derived from an EMBL/GenBank/DDBJ whole genome shotgun (WGS) entry which is preliminary data.</text>
</comment>
<organism evidence="3 4">
    <name type="scientific">Thiorhodococcus fuscus</name>
    <dbReference type="NCBI Taxonomy" id="527200"/>
    <lineage>
        <taxon>Bacteria</taxon>
        <taxon>Pseudomonadati</taxon>
        <taxon>Pseudomonadota</taxon>
        <taxon>Gammaproteobacteria</taxon>
        <taxon>Chromatiales</taxon>
        <taxon>Chromatiaceae</taxon>
        <taxon>Thiorhodococcus</taxon>
    </lineage>
</organism>
<evidence type="ECO:0000313" key="4">
    <source>
        <dbReference type="Proteomes" id="UP001597337"/>
    </source>
</evidence>
<gene>
    <name evidence="3" type="ORF">ACFSJC_05180</name>
</gene>
<sequence length="209" mass="22706">MSTCKYNPLNVVGELHLKAKAGAIGRSTSSHVVCAVALVCVNDPSVRLDDATRDHPWLRINEELLVKYAAKKTWPEKSQSWEHQGDSESIEAFANEFAVLEQLGADSEFVVMEKEAASSPRLQFFRVASVSPLELVAAEPRATASTEPAVAAHAEESEVEEGSENESAGMPNLRPVISTFFYMGKVAFIATVGIALMAVLISFLRRLLG</sequence>
<protein>
    <submittedName>
        <fullName evidence="3">Uncharacterized protein</fullName>
    </submittedName>
</protein>
<keyword evidence="2" id="KW-0812">Transmembrane</keyword>
<keyword evidence="2" id="KW-1133">Transmembrane helix</keyword>
<name>A0ABW4Y8C3_9GAMM</name>
<evidence type="ECO:0000256" key="1">
    <source>
        <dbReference type="SAM" id="MobiDB-lite"/>
    </source>
</evidence>
<accession>A0ABW4Y8C3</accession>
<keyword evidence="4" id="KW-1185">Reference proteome</keyword>
<keyword evidence="2" id="KW-0472">Membrane</keyword>
<evidence type="ECO:0000313" key="3">
    <source>
        <dbReference type="EMBL" id="MFD2111233.1"/>
    </source>
</evidence>
<dbReference type="RefSeq" id="WP_386024192.1">
    <property type="nucleotide sequence ID" value="NZ_JBHUHX010000010.1"/>
</dbReference>
<feature type="region of interest" description="Disordered" evidence="1">
    <location>
        <begin position="144"/>
        <end position="170"/>
    </location>
</feature>